<evidence type="ECO:0000313" key="2">
    <source>
        <dbReference type="EMBL" id="QAY60283.1"/>
    </source>
</evidence>
<gene>
    <name evidence="2" type="ORF">ET475_10000</name>
</gene>
<protein>
    <submittedName>
        <fullName evidence="2">STAS domain-containing protein</fullName>
    </submittedName>
</protein>
<proteinExistence type="predicted"/>
<dbReference type="Proteomes" id="UP000293995">
    <property type="component" value="Chromosome"/>
</dbReference>
<dbReference type="KEGG" id="mprt:ET475_10000"/>
<dbReference type="SUPFAM" id="SSF52091">
    <property type="entry name" value="SpoIIaa-like"/>
    <property type="match status" value="1"/>
</dbReference>
<feature type="domain" description="STAS" evidence="1">
    <location>
        <begin position="1"/>
        <end position="68"/>
    </location>
</feature>
<evidence type="ECO:0000259" key="1">
    <source>
        <dbReference type="PROSITE" id="PS50801"/>
    </source>
</evidence>
<sequence>MGDDRLRQCARGADLRRTGQFSYADDPARVVIDLSDSHIWDASSVAALDAIQTKYAAHGATVELIGLNAHSRMFHGRLTGSLGSPS</sequence>
<dbReference type="PROSITE" id="PS50801">
    <property type="entry name" value="STAS"/>
    <property type="match status" value="1"/>
</dbReference>
<dbReference type="EMBL" id="CP035494">
    <property type="protein sequence ID" value="QAY60283.1"/>
    <property type="molecule type" value="Genomic_DNA"/>
</dbReference>
<dbReference type="Gene3D" id="3.30.750.24">
    <property type="entry name" value="STAS domain"/>
    <property type="match status" value="1"/>
</dbReference>
<dbReference type="InterPro" id="IPR036513">
    <property type="entry name" value="STAS_dom_sf"/>
</dbReference>
<dbReference type="OrthoDB" id="9771198at2"/>
<accession>A0A4P6EFU6</accession>
<keyword evidence="3" id="KW-1185">Reference proteome</keyword>
<organism evidence="2 3">
    <name type="scientific">Microbacterium protaetiae</name>
    <dbReference type="NCBI Taxonomy" id="2509458"/>
    <lineage>
        <taxon>Bacteria</taxon>
        <taxon>Bacillati</taxon>
        <taxon>Actinomycetota</taxon>
        <taxon>Actinomycetes</taxon>
        <taxon>Micrococcales</taxon>
        <taxon>Microbacteriaceae</taxon>
        <taxon>Microbacterium</taxon>
    </lineage>
</organism>
<evidence type="ECO:0000313" key="3">
    <source>
        <dbReference type="Proteomes" id="UP000293995"/>
    </source>
</evidence>
<dbReference type="InterPro" id="IPR002645">
    <property type="entry name" value="STAS_dom"/>
</dbReference>
<dbReference type="AlphaFoldDB" id="A0A4P6EFU6"/>
<reference evidence="2 3" key="1">
    <citation type="submission" date="2019-01" db="EMBL/GenBank/DDBJ databases">
        <title>Genome sequencing of strain DFW100M-13.</title>
        <authorList>
            <person name="Heo J."/>
            <person name="Kim S.-J."/>
            <person name="Kim J.-S."/>
            <person name="Hong S.-B."/>
            <person name="Kwon S.-W."/>
        </authorList>
    </citation>
    <scope>NUCLEOTIDE SEQUENCE [LARGE SCALE GENOMIC DNA]</scope>
    <source>
        <strain evidence="2 3">DFW100M-13</strain>
    </source>
</reference>
<name>A0A4P6EFU6_9MICO</name>
<dbReference type="Pfam" id="PF01740">
    <property type="entry name" value="STAS"/>
    <property type="match status" value="1"/>
</dbReference>